<protein>
    <submittedName>
        <fullName evidence="1">Uncharacterized protein</fullName>
    </submittedName>
</protein>
<gene>
    <name evidence="1" type="ORF">MRB53_027181</name>
</gene>
<comment type="caution">
    <text evidence="1">The sequence shown here is derived from an EMBL/GenBank/DDBJ whole genome shotgun (WGS) entry which is preliminary data.</text>
</comment>
<reference evidence="1 2" key="1">
    <citation type="journal article" date="2022" name="Hortic Res">
        <title>A haplotype resolved chromosomal level avocado genome allows analysis of novel avocado genes.</title>
        <authorList>
            <person name="Nath O."/>
            <person name="Fletcher S.J."/>
            <person name="Hayward A."/>
            <person name="Shaw L.M."/>
            <person name="Masouleh A.K."/>
            <person name="Furtado A."/>
            <person name="Henry R.J."/>
            <person name="Mitter N."/>
        </authorList>
    </citation>
    <scope>NUCLEOTIDE SEQUENCE [LARGE SCALE GENOMIC DNA]</scope>
    <source>
        <strain evidence="2">cv. Hass</strain>
    </source>
</reference>
<dbReference type="Proteomes" id="UP001234297">
    <property type="component" value="Chromosome 8"/>
</dbReference>
<accession>A0ACC2LKN7</accession>
<sequence length="1091" mass="124061">MPTYPIKTVVVLVQENRSFDHIIGWMKSLNPEINGVTGAESNPISTSNPNSDLIYFGDRSEYVDPDPGHSFQAIYEQVFGAEFSINSSIEVPLMNGFAQQAEKTEKGMSETVMNGFRPHALPVYKELVSEFAVFDRWFASVPAYTQPNRLFVHSATSHGATSNDIEKLMEGYPQKTIFDSLDEDGFSFGIYYQLLPPTLFYRTLRKLKYMGKFHKFDLHFKEHCEEGKLPNYVVIEQRYLDTKLSPGNDDHPSHDVSEGQKFVKQVYEALRASPQWNEILFIITYDEHGGFYDHVPTPVSGVPSPDGIVGPEPFNFRFDRLGVRVPTIMISPWIERGTVVHGPNGPYPTSEFEHSSIPATVKKIFNLKEFLTKRDAWAGTFESVLTRKSPRSDCPVTLPDPKKLRLGEAKEEKKLSEFQEELVQMAAVLNGDHRKDIYPKKLVANMTVGDAVKYTEDAFKTFLVACENRRKNGADESEIVVPASFPARSPYVKKKYSFASKIFACLVWLFLSSAIKKSEASKMAGSIASKSSSSFSSWKRSLASRFRRSSANSDLTESSLNEYNRRNEATIGPNPYYMGLTDSTLSINRSKNAKRSPGRESYSTTATSSTLSSFFIKARKLGSSCFRGKSKQNHNATAFEQRIPPPVPSPRPSLHRRSVSPSLMKSEMDVEGGSRASKNGGERSRLEEGKPLRERIVAGLKTEVEERERNGSKELMVKEEEKKFVWADKYRPKGLKNFICNRVKAQLLQDMVARGECSHFIFEGPPGVGKRTMVMAFLRGAFGPENLETRDEMKEFELKGEAVARIEVKVKLSPQHIELNLPDLYGYEKHVLMELLRDNSNCRAIVLHKADKLSADAQHYIRWIVERYKSCSKIFFCCSDVSKLQPIKSICTLIELLPPSNHEIIEVLDYIAEQESIELPRGLAERITKKSKQNLRQAIRSFEASWKLNYSFKEDQVILTGWEDDIANTAKIIIKEQSPKQLYIIRGKLQNLIEHNVSPEFIFDILVEELKKHLDDSCKLKIDALYLEYIQDSRFPLEDHKSLPLRGREQPNDPVRKNANDFMKIEEFIAKFMSLYKTRVKNFGGSNSPEN</sequence>
<organism evidence="1 2">
    <name type="scientific">Persea americana</name>
    <name type="common">Avocado</name>
    <dbReference type="NCBI Taxonomy" id="3435"/>
    <lineage>
        <taxon>Eukaryota</taxon>
        <taxon>Viridiplantae</taxon>
        <taxon>Streptophyta</taxon>
        <taxon>Embryophyta</taxon>
        <taxon>Tracheophyta</taxon>
        <taxon>Spermatophyta</taxon>
        <taxon>Magnoliopsida</taxon>
        <taxon>Magnoliidae</taxon>
        <taxon>Laurales</taxon>
        <taxon>Lauraceae</taxon>
        <taxon>Persea</taxon>
    </lineage>
</organism>
<evidence type="ECO:0000313" key="1">
    <source>
        <dbReference type="EMBL" id="KAJ8633845.1"/>
    </source>
</evidence>
<proteinExistence type="predicted"/>
<keyword evidence="2" id="KW-1185">Reference proteome</keyword>
<dbReference type="EMBL" id="CM056816">
    <property type="protein sequence ID" value="KAJ8633845.1"/>
    <property type="molecule type" value="Genomic_DNA"/>
</dbReference>
<name>A0ACC2LKN7_PERAE</name>
<evidence type="ECO:0000313" key="2">
    <source>
        <dbReference type="Proteomes" id="UP001234297"/>
    </source>
</evidence>